<feature type="non-terminal residue" evidence="2">
    <location>
        <position position="1"/>
    </location>
</feature>
<dbReference type="SUPFAM" id="SSF54695">
    <property type="entry name" value="POZ domain"/>
    <property type="match status" value="1"/>
</dbReference>
<dbReference type="InterPro" id="IPR000210">
    <property type="entry name" value="BTB/POZ_dom"/>
</dbReference>
<feature type="non-terminal residue" evidence="2">
    <location>
        <position position="66"/>
    </location>
</feature>
<evidence type="ECO:0000259" key="1">
    <source>
        <dbReference type="PROSITE" id="PS50097"/>
    </source>
</evidence>
<keyword evidence="3" id="KW-1185">Reference proteome</keyword>
<dbReference type="Gene3D" id="3.30.710.10">
    <property type="entry name" value="Potassium Channel Kv1.1, Chain A"/>
    <property type="match status" value="1"/>
</dbReference>
<dbReference type="Proteomes" id="UP000248817">
    <property type="component" value="Unassembled WGS sequence"/>
</dbReference>
<protein>
    <recommendedName>
        <fullName evidence="1">BTB domain-containing protein</fullName>
    </recommendedName>
</protein>
<dbReference type="Pfam" id="PF00651">
    <property type="entry name" value="BTB"/>
    <property type="match status" value="1"/>
</dbReference>
<dbReference type="CDD" id="cd18186">
    <property type="entry name" value="BTB_POZ_ZBTB_KLHL-like"/>
    <property type="match status" value="1"/>
</dbReference>
<name>A0A2V5IAI0_9EURO</name>
<reference evidence="2 3" key="1">
    <citation type="submission" date="2018-02" db="EMBL/GenBank/DDBJ databases">
        <title>The genomes of Aspergillus section Nigri reveals drivers in fungal speciation.</title>
        <authorList>
            <consortium name="DOE Joint Genome Institute"/>
            <person name="Vesth T.C."/>
            <person name="Nybo J."/>
            <person name="Theobald S."/>
            <person name="Brandl J."/>
            <person name="Frisvad J.C."/>
            <person name="Nielsen K.F."/>
            <person name="Lyhne E.K."/>
            <person name="Kogle M.E."/>
            <person name="Kuo A."/>
            <person name="Riley R."/>
            <person name="Clum A."/>
            <person name="Nolan M."/>
            <person name="Lipzen A."/>
            <person name="Salamov A."/>
            <person name="Henrissat B."/>
            <person name="Wiebenga A."/>
            <person name="De vries R.P."/>
            <person name="Grigoriev I.V."/>
            <person name="Mortensen U.H."/>
            <person name="Andersen M.R."/>
            <person name="Baker S.E."/>
        </authorList>
    </citation>
    <scope>NUCLEOTIDE SEQUENCE [LARGE SCALE GENOMIC DNA]</scope>
    <source>
        <strain evidence="2 3">CBS 114.80</strain>
    </source>
</reference>
<dbReference type="AlphaFoldDB" id="A0A2V5IAI0"/>
<dbReference type="EMBL" id="KZ825640">
    <property type="protein sequence ID" value="PYI25530.1"/>
    <property type="molecule type" value="Genomic_DNA"/>
</dbReference>
<accession>A0A2V5IAI0</accession>
<proteinExistence type="predicted"/>
<dbReference type="InterPro" id="IPR011333">
    <property type="entry name" value="SKP1/BTB/POZ_sf"/>
</dbReference>
<gene>
    <name evidence="2" type="ORF">BP00DRAFT_301075</name>
</gene>
<sequence>QFSDLQFVCNGQHFNVHKAFICLQSPPIKAAVEGNFQESQSATINMDSFRPSTVKALVQYLYTGGY</sequence>
<organism evidence="2 3">
    <name type="scientific">Aspergillus indologenus CBS 114.80</name>
    <dbReference type="NCBI Taxonomy" id="1450541"/>
    <lineage>
        <taxon>Eukaryota</taxon>
        <taxon>Fungi</taxon>
        <taxon>Dikarya</taxon>
        <taxon>Ascomycota</taxon>
        <taxon>Pezizomycotina</taxon>
        <taxon>Eurotiomycetes</taxon>
        <taxon>Eurotiomycetidae</taxon>
        <taxon>Eurotiales</taxon>
        <taxon>Aspergillaceae</taxon>
        <taxon>Aspergillus</taxon>
        <taxon>Aspergillus subgen. Circumdati</taxon>
    </lineage>
</organism>
<dbReference type="PROSITE" id="PS50097">
    <property type="entry name" value="BTB"/>
    <property type="match status" value="1"/>
</dbReference>
<dbReference type="PANTHER" id="PTHR47843">
    <property type="entry name" value="BTB DOMAIN-CONTAINING PROTEIN-RELATED"/>
    <property type="match status" value="1"/>
</dbReference>
<feature type="domain" description="BTB" evidence="1">
    <location>
        <begin position="3"/>
        <end position="66"/>
    </location>
</feature>
<dbReference type="PANTHER" id="PTHR47843:SF5">
    <property type="entry name" value="BTB_POZ DOMAIN PROTEIN"/>
    <property type="match status" value="1"/>
</dbReference>
<evidence type="ECO:0000313" key="2">
    <source>
        <dbReference type="EMBL" id="PYI25530.1"/>
    </source>
</evidence>
<evidence type="ECO:0000313" key="3">
    <source>
        <dbReference type="Proteomes" id="UP000248817"/>
    </source>
</evidence>